<evidence type="ECO:0000313" key="2">
    <source>
        <dbReference type="EMBL" id="NPT47999.1"/>
    </source>
</evidence>
<feature type="region of interest" description="Disordered" evidence="1">
    <location>
        <begin position="99"/>
        <end position="127"/>
    </location>
</feature>
<dbReference type="RefSeq" id="WP_172319075.1">
    <property type="nucleotide sequence ID" value="NZ_WOEY01000188.1"/>
</dbReference>
<comment type="caution">
    <text evidence="2">The sequence shown here is derived from an EMBL/GenBank/DDBJ whole genome shotgun (WGS) entry which is preliminary data.</text>
</comment>
<evidence type="ECO:0000313" key="3">
    <source>
        <dbReference type="Proteomes" id="UP000652198"/>
    </source>
</evidence>
<keyword evidence="3" id="KW-1185">Reference proteome</keyword>
<protein>
    <submittedName>
        <fullName evidence="2">Uncharacterized protein</fullName>
    </submittedName>
</protein>
<evidence type="ECO:0000256" key="1">
    <source>
        <dbReference type="SAM" id="MobiDB-lite"/>
    </source>
</evidence>
<gene>
    <name evidence="2" type="ORF">GNZ12_43295</name>
</gene>
<sequence length="127" mass="13088">MLADALALTLVPGRRELTVFSPRCQTELQQLHDQLQAGGIRAEAVTFRTADGTGLTGAFVIPLAQATGAALPEVGVSWLHGSAGRTLRTAIGGIEAAARTPDRHAVPAAGPGSPEQPDEARRCRAGA</sequence>
<dbReference type="Proteomes" id="UP000652198">
    <property type="component" value="Unassembled WGS sequence"/>
</dbReference>
<proteinExistence type="predicted"/>
<reference evidence="2 3" key="1">
    <citation type="submission" date="2019-11" db="EMBL/GenBank/DDBJ databases">
        <title>Metabolism of dissolved organic matter in forest soils.</title>
        <authorList>
            <person name="Cyle K.T."/>
            <person name="Wilhelm R.C."/>
            <person name="Martinez C.E."/>
        </authorList>
    </citation>
    <scope>NUCLEOTIDE SEQUENCE [LARGE SCALE GENOMIC DNA]</scope>
    <source>
        <strain evidence="2 3">1N</strain>
    </source>
</reference>
<feature type="compositionally biased region" description="Basic and acidic residues" evidence="1">
    <location>
        <begin position="118"/>
        <end position="127"/>
    </location>
</feature>
<organism evidence="2 3">
    <name type="scientific">Paraburkholderia solitsugae</name>
    <dbReference type="NCBI Taxonomy" id="2675748"/>
    <lineage>
        <taxon>Bacteria</taxon>
        <taxon>Pseudomonadati</taxon>
        <taxon>Pseudomonadota</taxon>
        <taxon>Betaproteobacteria</taxon>
        <taxon>Burkholderiales</taxon>
        <taxon>Burkholderiaceae</taxon>
        <taxon>Paraburkholderia</taxon>
    </lineage>
</organism>
<dbReference type="EMBL" id="WOEY01000188">
    <property type="protein sequence ID" value="NPT47999.1"/>
    <property type="molecule type" value="Genomic_DNA"/>
</dbReference>
<accession>A0ABX2C4V6</accession>
<name>A0ABX2C4V6_9BURK</name>